<dbReference type="InterPro" id="IPR011042">
    <property type="entry name" value="6-blade_b-propeller_TolB-like"/>
</dbReference>
<gene>
    <name evidence="3" type="ORF">IM725_01595</name>
</gene>
<dbReference type="SUPFAM" id="SSF50952">
    <property type="entry name" value="Soluble quinoprotein glucose dehydrogenase"/>
    <property type="match status" value="1"/>
</dbReference>
<evidence type="ECO:0000259" key="2">
    <source>
        <dbReference type="Pfam" id="PF07995"/>
    </source>
</evidence>
<feature type="signal peptide" evidence="1">
    <location>
        <begin position="1"/>
        <end position="25"/>
    </location>
</feature>
<protein>
    <submittedName>
        <fullName evidence="3">PQQ-dependent sugar dehydrogenase</fullName>
    </submittedName>
</protein>
<feature type="chain" id="PRO_5047446118" evidence="1">
    <location>
        <begin position="26"/>
        <end position="415"/>
    </location>
</feature>
<reference evidence="3 4" key="1">
    <citation type="submission" date="2020-10" db="EMBL/GenBank/DDBJ databases">
        <title>Draft genome of Ramlibacter aquaticus LMG 30558.</title>
        <authorList>
            <person name="Props R."/>
        </authorList>
    </citation>
    <scope>NUCLEOTIDE SEQUENCE [LARGE SCALE GENOMIC DNA]</scope>
    <source>
        <strain evidence="3 4">LMG 30558</strain>
    </source>
</reference>
<keyword evidence="1" id="KW-0732">Signal</keyword>
<name>A0ABR9SA87_9BURK</name>
<dbReference type="Gene3D" id="2.120.10.30">
    <property type="entry name" value="TolB, C-terminal domain"/>
    <property type="match status" value="1"/>
</dbReference>
<evidence type="ECO:0000313" key="4">
    <source>
        <dbReference type="Proteomes" id="UP000715965"/>
    </source>
</evidence>
<evidence type="ECO:0000313" key="3">
    <source>
        <dbReference type="EMBL" id="MBE7939263.1"/>
    </source>
</evidence>
<dbReference type="EMBL" id="JADDOJ010000003">
    <property type="protein sequence ID" value="MBE7939263.1"/>
    <property type="molecule type" value="Genomic_DNA"/>
</dbReference>
<dbReference type="PANTHER" id="PTHR33546">
    <property type="entry name" value="LARGE, MULTIFUNCTIONAL SECRETED PROTEIN-RELATED"/>
    <property type="match status" value="1"/>
</dbReference>
<dbReference type="Pfam" id="PF07995">
    <property type="entry name" value="GSDH"/>
    <property type="match status" value="1"/>
</dbReference>
<organism evidence="3 4">
    <name type="scientific">Ramlibacter aquaticus</name>
    <dbReference type="NCBI Taxonomy" id="2780094"/>
    <lineage>
        <taxon>Bacteria</taxon>
        <taxon>Pseudomonadati</taxon>
        <taxon>Pseudomonadota</taxon>
        <taxon>Betaproteobacteria</taxon>
        <taxon>Burkholderiales</taxon>
        <taxon>Comamonadaceae</taxon>
        <taxon>Ramlibacter</taxon>
    </lineage>
</organism>
<dbReference type="InterPro" id="IPR011041">
    <property type="entry name" value="Quinoprot_gluc/sorb_DH_b-prop"/>
</dbReference>
<evidence type="ECO:0000256" key="1">
    <source>
        <dbReference type="SAM" id="SignalP"/>
    </source>
</evidence>
<dbReference type="InterPro" id="IPR012938">
    <property type="entry name" value="Glc/Sorbosone_DH"/>
</dbReference>
<dbReference type="Proteomes" id="UP000715965">
    <property type="component" value="Unassembled WGS sequence"/>
</dbReference>
<dbReference type="RefSeq" id="WP_193778813.1">
    <property type="nucleotide sequence ID" value="NZ_JADDOJ010000003.1"/>
</dbReference>
<accession>A0ABR9SA87</accession>
<dbReference type="PANTHER" id="PTHR33546:SF1">
    <property type="entry name" value="LARGE, MULTIFUNCTIONAL SECRETED PROTEIN"/>
    <property type="match status" value="1"/>
</dbReference>
<sequence length="415" mass="45718">MKKLRSIALALAATALALGSVAAHAQLKQYDSTNKKFWENPPPDWFLGDETQAQKGLAPPAGPALPASMEELQKNLQAVKLPKGFKIEVYAQGVPSARQMAWGDKGTLFVGSFAAASVYAIVDNGGKKEVKTILKGMKMPTGIAFRDGALYVADIDRILKYENAEANLDKMPEPKVVYDDMPKYIPHGWKYLTFDKDGWLYVPFGPPCNECLPPTSLSQVRRVNPADGTAEIVALGVRNSVGGDIDPRSGQYWFTENARDWISDDLPNDKLNRVARIGSHYGYPYCHQGDIPDPKYAMGHKCSEFVPPVAKLGAHVAPLGMKFYTGSQFPAEYKNNILIAEHGSWNRHKYQGGRIMRVITDPEGKKVKQEEFATGWINGDQSYTGRPADVVLAKDGSMLVSDDWAGAVYRISYGK</sequence>
<feature type="domain" description="Glucose/Sorbosone dehydrogenase" evidence="2">
    <location>
        <begin position="224"/>
        <end position="406"/>
    </location>
</feature>
<proteinExistence type="predicted"/>
<comment type="caution">
    <text evidence="3">The sequence shown here is derived from an EMBL/GenBank/DDBJ whole genome shotgun (WGS) entry which is preliminary data.</text>
</comment>
<keyword evidence="4" id="KW-1185">Reference proteome</keyword>